<dbReference type="InterPro" id="IPR014048">
    <property type="entry name" value="MethylDNA_cys_MeTrfase_DNA-bd"/>
</dbReference>
<evidence type="ECO:0000313" key="9">
    <source>
        <dbReference type="Proteomes" id="UP000605144"/>
    </source>
</evidence>
<gene>
    <name evidence="8" type="ORF">EYG76_01870</name>
</gene>
<name>A0A833DRD6_9EURY</name>
<dbReference type="Gene3D" id="1.10.10.10">
    <property type="entry name" value="Winged helix-like DNA-binding domain superfamily/Winged helix DNA-binding domain"/>
    <property type="match status" value="1"/>
</dbReference>
<dbReference type="CDD" id="cd06445">
    <property type="entry name" value="ATase"/>
    <property type="match status" value="1"/>
</dbReference>
<dbReference type="PROSITE" id="PS00374">
    <property type="entry name" value="MGMT"/>
    <property type="match status" value="1"/>
</dbReference>
<dbReference type="Pfam" id="PF01035">
    <property type="entry name" value="DNA_binding_1"/>
    <property type="match status" value="1"/>
</dbReference>
<dbReference type="InterPro" id="IPR036388">
    <property type="entry name" value="WH-like_DNA-bd_sf"/>
</dbReference>
<comment type="catalytic activity">
    <reaction evidence="6">
        <text>a 6-O-methyl-2'-deoxyguanosine in DNA + L-cysteinyl-[protein] = S-methyl-L-cysteinyl-[protein] + a 2'-deoxyguanosine in DNA</text>
        <dbReference type="Rhea" id="RHEA:24000"/>
        <dbReference type="Rhea" id="RHEA-COMP:10131"/>
        <dbReference type="Rhea" id="RHEA-COMP:10132"/>
        <dbReference type="Rhea" id="RHEA-COMP:11367"/>
        <dbReference type="Rhea" id="RHEA-COMP:11368"/>
        <dbReference type="ChEBI" id="CHEBI:29950"/>
        <dbReference type="ChEBI" id="CHEBI:82612"/>
        <dbReference type="ChEBI" id="CHEBI:85445"/>
        <dbReference type="ChEBI" id="CHEBI:85448"/>
        <dbReference type="EC" id="2.1.1.63"/>
    </reaction>
</comment>
<keyword evidence="5" id="KW-0234">DNA repair</keyword>
<feature type="domain" description="Methylated-DNA-[protein]-cysteine S-methyltransferase DNA binding" evidence="7">
    <location>
        <begin position="4"/>
        <end position="81"/>
    </location>
</feature>
<proteinExistence type="predicted"/>
<dbReference type="InterPro" id="IPR001497">
    <property type="entry name" value="MethylDNA_cys_MeTrfase_AS"/>
</dbReference>
<dbReference type="PANTHER" id="PTHR10815">
    <property type="entry name" value="METHYLATED-DNA--PROTEIN-CYSTEINE METHYLTRANSFERASE"/>
    <property type="match status" value="1"/>
</dbReference>
<dbReference type="AlphaFoldDB" id="A0A833DRD6"/>
<evidence type="ECO:0000256" key="1">
    <source>
        <dbReference type="ARBA" id="ARBA00001286"/>
    </source>
</evidence>
<protein>
    <submittedName>
        <fullName evidence="8">MGMT family protein</fullName>
    </submittedName>
</protein>
<evidence type="ECO:0000313" key="8">
    <source>
        <dbReference type="EMBL" id="HIP17036.1"/>
    </source>
</evidence>
<reference evidence="8" key="1">
    <citation type="journal article" date="2020" name="ISME J.">
        <title>Gammaproteobacteria mediating utilization of methyl-, sulfur- and petroleum organic compounds in deep ocean hydrothermal plumes.</title>
        <authorList>
            <person name="Zhou Z."/>
            <person name="Liu Y."/>
            <person name="Pan J."/>
            <person name="Cron B.R."/>
            <person name="Toner B.M."/>
            <person name="Anantharaman K."/>
            <person name="Breier J.A."/>
            <person name="Dick G.J."/>
            <person name="Li M."/>
        </authorList>
    </citation>
    <scope>NUCLEOTIDE SEQUENCE</scope>
    <source>
        <strain evidence="8">SZUA-1385</strain>
    </source>
</reference>
<dbReference type="EMBL" id="DQSV01000037">
    <property type="protein sequence ID" value="HIP17036.1"/>
    <property type="molecule type" value="Genomic_DNA"/>
</dbReference>
<evidence type="ECO:0000256" key="3">
    <source>
        <dbReference type="ARBA" id="ARBA00022679"/>
    </source>
</evidence>
<evidence type="ECO:0000256" key="4">
    <source>
        <dbReference type="ARBA" id="ARBA00022763"/>
    </source>
</evidence>
<dbReference type="GO" id="GO:0003908">
    <property type="term" value="F:methylated-DNA-[protein]-cysteine S-methyltransferase activity"/>
    <property type="evidence" value="ECO:0007669"/>
    <property type="project" value="UniProtKB-EC"/>
</dbReference>
<keyword evidence="4" id="KW-0227">DNA damage</keyword>
<evidence type="ECO:0000256" key="5">
    <source>
        <dbReference type="ARBA" id="ARBA00023204"/>
    </source>
</evidence>
<dbReference type="InterPro" id="IPR036217">
    <property type="entry name" value="MethylDNA_cys_MeTrfase_DNAb"/>
</dbReference>
<comment type="caution">
    <text evidence="8">The sequence shown here is derived from an EMBL/GenBank/DDBJ whole genome shotgun (WGS) entry which is preliminary data.</text>
</comment>
<organism evidence="8 9">
    <name type="scientific">Methanothermococcus okinawensis</name>
    <dbReference type="NCBI Taxonomy" id="155863"/>
    <lineage>
        <taxon>Archaea</taxon>
        <taxon>Methanobacteriati</taxon>
        <taxon>Methanobacteriota</taxon>
        <taxon>Methanomada group</taxon>
        <taxon>Methanococci</taxon>
        <taxon>Methanococcales</taxon>
        <taxon>Methanococcaceae</taxon>
        <taxon>Methanothermococcus</taxon>
    </lineage>
</organism>
<dbReference type="PANTHER" id="PTHR10815:SF13">
    <property type="entry name" value="METHYLATED-DNA--PROTEIN-CYSTEINE METHYLTRANSFERASE"/>
    <property type="match status" value="1"/>
</dbReference>
<evidence type="ECO:0000259" key="7">
    <source>
        <dbReference type="Pfam" id="PF01035"/>
    </source>
</evidence>
<dbReference type="NCBIfam" id="TIGR00589">
    <property type="entry name" value="ogt"/>
    <property type="match status" value="1"/>
</dbReference>
<keyword evidence="3" id="KW-0808">Transferase</keyword>
<keyword evidence="2" id="KW-0489">Methyltransferase</keyword>
<dbReference type="SUPFAM" id="SSF46767">
    <property type="entry name" value="Methylated DNA-protein cysteine methyltransferase, C-terminal domain"/>
    <property type="match status" value="1"/>
</dbReference>
<accession>A0A833DRD6</accession>
<evidence type="ECO:0000256" key="2">
    <source>
        <dbReference type="ARBA" id="ARBA00022603"/>
    </source>
</evidence>
<dbReference type="GO" id="GO:0006281">
    <property type="term" value="P:DNA repair"/>
    <property type="evidence" value="ECO:0007669"/>
    <property type="project" value="UniProtKB-KW"/>
</dbReference>
<comment type="catalytic activity">
    <reaction evidence="1">
        <text>a 4-O-methyl-thymidine in DNA + L-cysteinyl-[protein] = a thymidine in DNA + S-methyl-L-cysteinyl-[protein]</text>
        <dbReference type="Rhea" id="RHEA:53428"/>
        <dbReference type="Rhea" id="RHEA-COMP:10131"/>
        <dbReference type="Rhea" id="RHEA-COMP:10132"/>
        <dbReference type="Rhea" id="RHEA-COMP:13555"/>
        <dbReference type="Rhea" id="RHEA-COMP:13556"/>
        <dbReference type="ChEBI" id="CHEBI:29950"/>
        <dbReference type="ChEBI" id="CHEBI:82612"/>
        <dbReference type="ChEBI" id="CHEBI:137386"/>
        <dbReference type="ChEBI" id="CHEBI:137387"/>
        <dbReference type="EC" id="2.1.1.63"/>
    </reaction>
</comment>
<sequence>MSIREKCYRIVCEIPKGRVSTYKEVAESLGIKGYRAIGMILKKNPKPIEIPCHRVVKSNGEVGGYVGGIERKIELLREEGISIKNNKIVNFERYFFKIR</sequence>
<dbReference type="GO" id="GO:0032259">
    <property type="term" value="P:methylation"/>
    <property type="evidence" value="ECO:0007669"/>
    <property type="project" value="UniProtKB-KW"/>
</dbReference>
<dbReference type="Proteomes" id="UP000605144">
    <property type="component" value="Unassembled WGS sequence"/>
</dbReference>
<evidence type="ECO:0000256" key="6">
    <source>
        <dbReference type="ARBA" id="ARBA00049348"/>
    </source>
</evidence>